<dbReference type="GO" id="GO:0006310">
    <property type="term" value="P:DNA recombination"/>
    <property type="evidence" value="ECO:0007669"/>
    <property type="project" value="UniProtKB-KW"/>
</dbReference>
<dbReference type="Pfam" id="PF13356">
    <property type="entry name" value="Arm-DNA-bind_3"/>
    <property type="match status" value="1"/>
</dbReference>
<name>A0AA42WEN2_9BURK</name>
<dbReference type="InterPro" id="IPR038488">
    <property type="entry name" value="Integrase_DNA-bd_sf"/>
</dbReference>
<dbReference type="PROSITE" id="PS51898">
    <property type="entry name" value="TYR_RECOMBINASE"/>
    <property type="match status" value="1"/>
</dbReference>
<dbReference type="InterPro" id="IPR025166">
    <property type="entry name" value="Integrase_DNA_bind_dom"/>
</dbReference>
<keyword evidence="4" id="KW-0233">DNA recombination</keyword>
<comment type="caution">
    <text evidence="6">The sequence shown here is derived from an EMBL/GenBank/DDBJ whole genome shotgun (WGS) entry which is preliminary data.</text>
</comment>
<sequence length="475" mass="54397">MNRYPKRGKGFRWTVKELEAIGPAWKGDTLADGDGLQGDVRVNEANASVAWRYAYKWGGKTKRYYCGTWPTLSLEQVRANRDQAREWVKGGINPNDQKRAVRIDAQRKVEATLAEEVRRNAEDLTFADLYDAWIADGVRRSDDNVELKRIFEKDVLADLGGLALRNLTEHDVRAMLRTVVARGANRLAVVIFTAIRQMLAWGEKRKPWRPLLIEGNPTDLVEIGKIVDKDYDLANVRERVLSPEEIRELRDIFERMERDYAASSDKRRTTRPIAIETQVAIWLCLSTLTRIGETLKARWEHVDLKARTWYIPKENVKKTKAGQRALTIFLSDFATQQFERLYAKTGTGKWCFPARQREDDHVSESTVGKQIGDRQMMFMERKPLKGRRNDNSLVLAGGKKGNWTAHDLRRTGATLMETIGIEDKVIDLCQNHVIHTGHAKIRRHYLHSDHSSQMRTAWTALGSALEKTLSPSHPA</sequence>
<dbReference type="RefSeq" id="WP_280028014.1">
    <property type="nucleotide sequence ID" value="NZ_JAOCKG010000008.1"/>
</dbReference>
<evidence type="ECO:0000256" key="4">
    <source>
        <dbReference type="ARBA" id="ARBA00023172"/>
    </source>
</evidence>
<protein>
    <submittedName>
        <fullName evidence="6">Tyrosine-type recombinase/integrase</fullName>
    </submittedName>
</protein>
<reference evidence="6" key="1">
    <citation type="submission" date="2022-09" db="EMBL/GenBank/DDBJ databases">
        <title>Intensive care unit water sources are persistently colonized with multi-drug resistant bacteria and are the site of extensive horizontal gene transfer of antibiotic resistance genes.</title>
        <authorList>
            <person name="Diorio-Toth L."/>
        </authorList>
    </citation>
    <scope>NUCLEOTIDE SEQUENCE</scope>
    <source>
        <strain evidence="6">GD03676</strain>
    </source>
</reference>
<dbReference type="Gene3D" id="3.30.160.390">
    <property type="entry name" value="Integrase, DNA-binding domain"/>
    <property type="match status" value="1"/>
</dbReference>
<dbReference type="InterPro" id="IPR050808">
    <property type="entry name" value="Phage_Integrase"/>
</dbReference>
<dbReference type="InterPro" id="IPR002104">
    <property type="entry name" value="Integrase_catalytic"/>
</dbReference>
<dbReference type="Pfam" id="PF00589">
    <property type="entry name" value="Phage_integrase"/>
    <property type="match status" value="1"/>
</dbReference>
<dbReference type="Gene3D" id="1.10.443.10">
    <property type="entry name" value="Intergrase catalytic core"/>
    <property type="match status" value="1"/>
</dbReference>
<evidence type="ECO:0000256" key="2">
    <source>
        <dbReference type="ARBA" id="ARBA00022908"/>
    </source>
</evidence>
<dbReference type="InterPro" id="IPR013762">
    <property type="entry name" value="Integrase-like_cat_sf"/>
</dbReference>
<evidence type="ECO:0000259" key="5">
    <source>
        <dbReference type="PROSITE" id="PS51898"/>
    </source>
</evidence>
<dbReference type="GO" id="GO:0003677">
    <property type="term" value="F:DNA binding"/>
    <property type="evidence" value="ECO:0007669"/>
    <property type="project" value="UniProtKB-KW"/>
</dbReference>
<dbReference type="EMBL" id="JAOCKG010000008">
    <property type="protein sequence ID" value="MDH2052522.1"/>
    <property type="molecule type" value="Genomic_DNA"/>
</dbReference>
<dbReference type="InterPro" id="IPR010998">
    <property type="entry name" value="Integrase_recombinase_N"/>
</dbReference>
<dbReference type="InterPro" id="IPR011010">
    <property type="entry name" value="DNA_brk_join_enz"/>
</dbReference>
<proteinExistence type="inferred from homology"/>
<evidence type="ECO:0000313" key="7">
    <source>
        <dbReference type="Proteomes" id="UP001161276"/>
    </source>
</evidence>
<evidence type="ECO:0000256" key="1">
    <source>
        <dbReference type="ARBA" id="ARBA00008857"/>
    </source>
</evidence>
<evidence type="ECO:0000313" key="6">
    <source>
        <dbReference type="EMBL" id="MDH2052522.1"/>
    </source>
</evidence>
<comment type="similarity">
    <text evidence="1">Belongs to the 'phage' integrase family.</text>
</comment>
<dbReference type="SUPFAM" id="SSF56349">
    <property type="entry name" value="DNA breaking-rejoining enzymes"/>
    <property type="match status" value="1"/>
</dbReference>
<evidence type="ECO:0000256" key="3">
    <source>
        <dbReference type="ARBA" id="ARBA00023125"/>
    </source>
</evidence>
<dbReference type="PANTHER" id="PTHR30629:SF2">
    <property type="entry name" value="PROPHAGE INTEGRASE INTS-RELATED"/>
    <property type="match status" value="1"/>
</dbReference>
<dbReference type="Gene3D" id="1.10.150.130">
    <property type="match status" value="1"/>
</dbReference>
<keyword evidence="2" id="KW-0229">DNA integration</keyword>
<gene>
    <name evidence="6" type="ORF">N5K24_19115</name>
</gene>
<dbReference type="GO" id="GO:0015074">
    <property type="term" value="P:DNA integration"/>
    <property type="evidence" value="ECO:0007669"/>
    <property type="project" value="UniProtKB-KW"/>
</dbReference>
<dbReference type="AlphaFoldDB" id="A0AA42WEN2"/>
<keyword evidence="3" id="KW-0238">DNA-binding</keyword>
<dbReference type="Proteomes" id="UP001161276">
    <property type="component" value="Unassembled WGS sequence"/>
</dbReference>
<dbReference type="CDD" id="cd00801">
    <property type="entry name" value="INT_P4_C"/>
    <property type="match status" value="1"/>
</dbReference>
<organism evidence="6 7">
    <name type="scientific">Achromobacter marplatensis</name>
    <dbReference type="NCBI Taxonomy" id="470868"/>
    <lineage>
        <taxon>Bacteria</taxon>
        <taxon>Pseudomonadati</taxon>
        <taxon>Pseudomonadota</taxon>
        <taxon>Betaproteobacteria</taxon>
        <taxon>Burkholderiales</taxon>
        <taxon>Alcaligenaceae</taxon>
        <taxon>Achromobacter</taxon>
    </lineage>
</organism>
<dbReference type="PANTHER" id="PTHR30629">
    <property type="entry name" value="PROPHAGE INTEGRASE"/>
    <property type="match status" value="1"/>
</dbReference>
<accession>A0AA42WEN2</accession>
<feature type="domain" description="Tyr recombinase" evidence="5">
    <location>
        <begin position="236"/>
        <end position="459"/>
    </location>
</feature>